<gene>
    <name evidence="1" type="ORF">UFOPK2810_01446</name>
</gene>
<accession>A0A6J6URX2</accession>
<dbReference type="AlphaFoldDB" id="A0A6J6URX2"/>
<reference evidence="1" key="1">
    <citation type="submission" date="2020-05" db="EMBL/GenBank/DDBJ databases">
        <authorList>
            <person name="Chiriac C."/>
            <person name="Salcher M."/>
            <person name="Ghai R."/>
            <person name="Kavagutti S V."/>
        </authorList>
    </citation>
    <scope>NUCLEOTIDE SEQUENCE</scope>
</reference>
<sequence length="81" mass="8987">MDEIELLEHPEGPLGYLLLLLAPDCRDEGTKETLATLTLRSETHILKDRELVEDLRELKCPDHALAGNLVGGSPGERRALE</sequence>
<evidence type="ECO:0000313" key="1">
    <source>
        <dbReference type="EMBL" id="CAB4762661.1"/>
    </source>
</evidence>
<protein>
    <submittedName>
        <fullName evidence="1">Unannotated protein</fullName>
    </submittedName>
</protein>
<name>A0A6J6URX2_9ZZZZ</name>
<proteinExistence type="predicted"/>
<organism evidence="1">
    <name type="scientific">freshwater metagenome</name>
    <dbReference type="NCBI Taxonomy" id="449393"/>
    <lineage>
        <taxon>unclassified sequences</taxon>
        <taxon>metagenomes</taxon>
        <taxon>ecological metagenomes</taxon>
    </lineage>
</organism>
<dbReference type="EMBL" id="CAEZYZ010000279">
    <property type="protein sequence ID" value="CAB4762661.1"/>
    <property type="molecule type" value="Genomic_DNA"/>
</dbReference>